<evidence type="ECO:0000256" key="1">
    <source>
        <dbReference type="ARBA" id="ARBA00007905"/>
    </source>
</evidence>
<keyword evidence="5" id="KW-1185">Reference proteome</keyword>
<evidence type="ECO:0000313" key="4">
    <source>
        <dbReference type="EMBL" id="URZ11742.1"/>
    </source>
</evidence>
<sequence length="274" mass="32047">MLDINSCAILNNGVKMPWLGFGTYKIEYENASVDYIRKALEVGYRHIDTASVYGNEPIVGQALKESGIKRNEIFVTSKVWNNKHGYDKTLKAFEDTLERLNMDYLDLYLIHWPKKLNKETWKALERLYKDKRVRAIGVSNFKVHHLKEILEDCEIAPMVNQVEYHPQFQQTELKEFCTKNKIQLEAWGPLMQGKIFDMPLMHELATKYNKTIAQVALRWDLQTGVVTIPKSINENRIKENCDLYDFEISKEDMEKIKNLNTDIRIGHDPDTITF</sequence>
<protein>
    <submittedName>
        <fullName evidence="4">Glyoxal reductase</fullName>
        <ecNumber evidence="4">1.1.1.-</ecNumber>
    </submittedName>
</protein>
<evidence type="ECO:0000256" key="2">
    <source>
        <dbReference type="ARBA" id="ARBA00022857"/>
    </source>
</evidence>
<dbReference type="PROSITE" id="PS00062">
    <property type="entry name" value="ALDOKETO_REDUCTASE_2"/>
    <property type="match status" value="1"/>
</dbReference>
<dbReference type="PIRSF" id="PIRSF000097">
    <property type="entry name" value="AKR"/>
    <property type="match status" value="1"/>
</dbReference>
<dbReference type="PROSITE" id="PS00798">
    <property type="entry name" value="ALDOKETO_REDUCTASE_1"/>
    <property type="match status" value="1"/>
</dbReference>
<dbReference type="PRINTS" id="PR00069">
    <property type="entry name" value="ALDKETRDTASE"/>
</dbReference>
<dbReference type="CDD" id="cd19157">
    <property type="entry name" value="AKR_AKR5G1-3"/>
    <property type="match status" value="1"/>
</dbReference>
<dbReference type="EMBL" id="CP096983">
    <property type="protein sequence ID" value="URZ11742.1"/>
    <property type="molecule type" value="Genomic_DNA"/>
</dbReference>
<dbReference type="RefSeq" id="WP_077834030.1">
    <property type="nucleotide sequence ID" value="NZ_CP096983.1"/>
</dbReference>
<dbReference type="PANTHER" id="PTHR43827">
    <property type="entry name" value="2,5-DIKETO-D-GLUCONIC ACID REDUCTASE"/>
    <property type="match status" value="1"/>
</dbReference>
<dbReference type="InterPro" id="IPR036812">
    <property type="entry name" value="NAD(P)_OxRdtase_dom_sf"/>
</dbReference>
<dbReference type="Pfam" id="PF00248">
    <property type="entry name" value="Aldo_ket_red"/>
    <property type="match status" value="1"/>
</dbReference>
<dbReference type="InterPro" id="IPR023210">
    <property type="entry name" value="NADP_OxRdtase_dom"/>
</dbReference>
<dbReference type="Gene3D" id="3.20.20.100">
    <property type="entry name" value="NADP-dependent oxidoreductase domain"/>
    <property type="match status" value="1"/>
</dbReference>
<dbReference type="AlphaFoldDB" id="A0A1S8M8G2"/>
<dbReference type="InterPro" id="IPR018170">
    <property type="entry name" value="Aldo/ket_reductase_CS"/>
</dbReference>
<dbReference type="GO" id="GO:0016616">
    <property type="term" value="F:oxidoreductase activity, acting on the CH-OH group of donors, NAD or NADP as acceptor"/>
    <property type="evidence" value="ECO:0007669"/>
    <property type="project" value="UniProtKB-ARBA"/>
</dbReference>
<name>A0A1S8M8G2_9CLOT</name>
<evidence type="ECO:0000256" key="3">
    <source>
        <dbReference type="ARBA" id="ARBA00023002"/>
    </source>
</evidence>
<keyword evidence="3 4" id="KW-0560">Oxidoreductase</keyword>
<keyword evidence="2" id="KW-0521">NADP</keyword>
<evidence type="ECO:0000313" key="5">
    <source>
        <dbReference type="Proteomes" id="UP000190951"/>
    </source>
</evidence>
<dbReference type="PROSITE" id="PS00063">
    <property type="entry name" value="ALDOKETO_REDUCTASE_3"/>
    <property type="match status" value="1"/>
</dbReference>
<dbReference type="InterPro" id="IPR044500">
    <property type="entry name" value="AKR5G"/>
</dbReference>
<dbReference type="STRING" id="84029.CROST_25260"/>
<dbReference type="Proteomes" id="UP000190951">
    <property type="component" value="Chromosome"/>
</dbReference>
<organism evidence="4 5">
    <name type="scientific">Clostridium felsineum</name>
    <dbReference type="NCBI Taxonomy" id="36839"/>
    <lineage>
        <taxon>Bacteria</taxon>
        <taxon>Bacillati</taxon>
        <taxon>Bacillota</taxon>
        <taxon>Clostridia</taxon>
        <taxon>Eubacteriales</taxon>
        <taxon>Clostridiaceae</taxon>
        <taxon>Clostridium</taxon>
    </lineage>
</organism>
<dbReference type="EC" id="1.1.1.-" evidence="4"/>
<proteinExistence type="inferred from homology"/>
<dbReference type="InterPro" id="IPR020471">
    <property type="entry name" value="AKR"/>
</dbReference>
<dbReference type="PANTHER" id="PTHR43827:SF3">
    <property type="entry name" value="NADP-DEPENDENT OXIDOREDUCTASE DOMAIN-CONTAINING PROTEIN"/>
    <property type="match status" value="1"/>
</dbReference>
<gene>
    <name evidence="4" type="primary">yvgN</name>
    <name evidence="4" type="ORF">CROST_024590</name>
</gene>
<dbReference type="SUPFAM" id="SSF51430">
    <property type="entry name" value="NAD(P)-linked oxidoreductase"/>
    <property type="match status" value="1"/>
</dbReference>
<comment type="similarity">
    <text evidence="1">Belongs to the aldo/keto reductase family.</text>
</comment>
<accession>A0A1S8M8G2</accession>
<dbReference type="FunFam" id="3.20.20.100:FF:000015">
    <property type="entry name" value="Oxidoreductase, aldo/keto reductase family"/>
    <property type="match status" value="1"/>
</dbReference>
<dbReference type="KEGG" id="crw:CROST_024590"/>
<reference evidence="4 5" key="1">
    <citation type="submission" date="2022-04" db="EMBL/GenBank/DDBJ databases">
        <title>Genome sequence of C. roseum typestrain.</title>
        <authorList>
            <person name="Poehlein A."/>
            <person name="Schoch T."/>
            <person name="Duerre P."/>
            <person name="Daniel R."/>
        </authorList>
    </citation>
    <scope>NUCLEOTIDE SEQUENCE [LARGE SCALE GENOMIC DNA]</scope>
    <source>
        <strain evidence="4 5">DSM 7320</strain>
    </source>
</reference>